<evidence type="ECO:0000256" key="1">
    <source>
        <dbReference type="SAM" id="SignalP"/>
    </source>
</evidence>
<evidence type="ECO:0000313" key="2">
    <source>
        <dbReference type="EMBL" id="QES55772.1"/>
    </source>
</evidence>
<feature type="signal peptide" evidence="1">
    <location>
        <begin position="1"/>
        <end position="16"/>
    </location>
</feature>
<gene>
    <name evidence="2" type="ORF">DEJ51_17635</name>
</gene>
<reference evidence="2 3" key="1">
    <citation type="submission" date="2018-05" db="EMBL/GenBank/DDBJ databases">
        <title>Streptomyces venezuelae.</title>
        <authorList>
            <person name="Kim W."/>
            <person name="Lee N."/>
            <person name="Cho B.-K."/>
        </authorList>
    </citation>
    <scope>NUCLEOTIDE SEQUENCE [LARGE SCALE GENOMIC DNA]</scope>
    <source>
        <strain evidence="2 3">ATCC 21018</strain>
    </source>
</reference>
<keyword evidence="1" id="KW-0732">Signal</keyword>
<dbReference type="AlphaFoldDB" id="A0A5P2DKY4"/>
<name>A0A5P2DKY4_STRVZ</name>
<sequence>MAVGALAVLGSSPAMAIDLSSSKDGQVHAYSYGTNTRVAVKDTKQDGHPVYVNYKRETSGEQYALWNKSGSGTTMTSGAGGAIYVIQACVSIDGWPDKCDVKREG</sequence>
<dbReference type="EMBL" id="CP029189">
    <property type="protein sequence ID" value="QES55772.1"/>
    <property type="molecule type" value="Genomic_DNA"/>
</dbReference>
<accession>A0A5P2DKY4</accession>
<evidence type="ECO:0000313" key="3">
    <source>
        <dbReference type="Proteomes" id="UP000324101"/>
    </source>
</evidence>
<organism evidence="2 3">
    <name type="scientific">Streptomyces venezuelae</name>
    <dbReference type="NCBI Taxonomy" id="54571"/>
    <lineage>
        <taxon>Bacteria</taxon>
        <taxon>Bacillati</taxon>
        <taxon>Actinomycetota</taxon>
        <taxon>Actinomycetes</taxon>
        <taxon>Kitasatosporales</taxon>
        <taxon>Streptomycetaceae</taxon>
        <taxon>Streptomyces</taxon>
    </lineage>
</organism>
<protein>
    <submittedName>
        <fullName evidence="2">Uncharacterized protein</fullName>
    </submittedName>
</protein>
<proteinExistence type="predicted"/>
<dbReference type="Proteomes" id="UP000324101">
    <property type="component" value="Chromosome"/>
</dbReference>
<feature type="chain" id="PRO_5024992930" evidence="1">
    <location>
        <begin position="17"/>
        <end position="105"/>
    </location>
</feature>